<comment type="caution">
    <text evidence="2">The sequence shown here is derived from an EMBL/GenBank/DDBJ whole genome shotgun (WGS) entry which is preliminary data.</text>
</comment>
<dbReference type="PANTHER" id="PTHR33377:SF101">
    <property type="entry name" value="NB-ARC DOMAIN CONTAINING PROTEIN, EXPRESSED"/>
    <property type="match status" value="1"/>
</dbReference>
<dbReference type="EMBL" id="CAJGYO010000007">
    <property type="protein sequence ID" value="CAD6246391.1"/>
    <property type="molecule type" value="Genomic_DNA"/>
</dbReference>
<evidence type="ECO:0000313" key="2">
    <source>
        <dbReference type="EMBL" id="CAD6246391.1"/>
    </source>
</evidence>
<dbReference type="Proteomes" id="UP000604825">
    <property type="component" value="Unassembled WGS sequence"/>
</dbReference>
<sequence>MIRHKLVRIHSSVEEARGKQIANDGTLRWLSELIDAEYQGNYLLDCIKHDLDEGDEDDDAKVVSSLSRFNPAKRARMSVCNILSRHHDVTIEEIDRVAERLQGVCDGLREFIMLLGTCQPVRRPLATNIFRHGQMFGRHVEKERIISFLLHDDDDNTRLAVLPVVGDTGVGKTTLVQHACDDARVSSHFQVIMLLEFSYTSAAAAPARSETTFVLRPKHVIGDAGGVDVNVNNPLDLVELDFGSKRFLLVFEDVDTRKKQVLEDLLHARTGGSSSKQGSKIIVTTNNRLVATMGTVKPIMLKALPFPEYWFFFRAHVFSGRDLEESPGLVAVGKAMAKKLDGSFFGAKIVGGLLRNNPNPGFWRRVSGSSGIEDMSALGDGVNYVMDLSQSLLPGNVRMCQMIVSKDRFSQTELAGLHGASAAQITSWAQGPYGFARVLLCESLLPFYNLYYIADCTAGLVNGYSECEEVPCVSVVQFNTTHGVSISSLAS</sequence>
<dbReference type="GO" id="GO:0043531">
    <property type="term" value="F:ADP binding"/>
    <property type="evidence" value="ECO:0007669"/>
    <property type="project" value="InterPro"/>
</dbReference>
<reference evidence="2" key="1">
    <citation type="submission" date="2020-10" db="EMBL/GenBank/DDBJ databases">
        <authorList>
            <person name="Han B."/>
            <person name="Lu T."/>
            <person name="Zhao Q."/>
            <person name="Huang X."/>
            <person name="Zhao Y."/>
        </authorList>
    </citation>
    <scope>NUCLEOTIDE SEQUENCE</scope>
</reference>
<feature type="domain" description="NB-ARC" evidence="1">
    <location>
        <begin position="141"/>
        <end position="321"/>
    </location>
</feature>
<protein>
    <recommendedName>
        <fullName evidence="1">NB-ARC domain-containing protein</fullName>
    </recommendedName>
</protein>
<dbReference type="InterPro" id="IPR027417">
    <property type="entry name" value="P-loop_NTPase"/>
</dbReference>
<dbReference type="InterPro" id="IPR002182">
    <property type="entry name" value="NB-ARC"/>
</dbReference>
<gene>
    <name evidence="2" type="ORF">NCGR_LOCUS30654</name>
</gene>
<keyword evidence="3" id="KW-1185">Reference proteome</keyword>
<accession>A0A811PG73</accession>
<name>A0A811PG73_9POAL</name>
<proteinExistence type="predicted"/>
<dbReference type="Pfam" id="PF00931">
    <property type="entry name" value="NB-ARC"/>
    <property type="match status" value="1"/>
</dbReference>
<dbReference type="AlphaFoldDB" id="A0A811PG73"/>
<evidence type="ECO:0000259" key="1">
    <source>
        <dbReference type="Pfam" id="PF00931"/>
    </source>
</evidence>
<evidence type="ECO:0000313" key="3">
    <source>
        <dbReference type="Proteomes" id="UP000604825"/>
    </source>
</evidence>
<dbReference type="PANTHER" id="PTHR33377">
    <property type="entry name" value="OS10G0134700 PROTEIN-RELATED"/>
    <property type="match status" value="1"/>
</dbReference>
<dbReference type="SUPFAM" id="SSF52540">
    <property type="entry name" value="P-loop containing nucleoside triphosphate hydrolases"/>
    <property type="match status" value="1"/>
</dbReference>
<dbReference type="OrthoDB" id="648973at2759"/>
<dbReference type="Gene3D" id="3.40.50.300">
    <property type="entry name" value="P-loop containing nucleotide triphosphate hydrolases"/>
    <property type="match status" value="1"/>
</dbReference>
<organism evidence="2 3">
    <name type="scientific">Miscanthus lutarioriparius</name>
    <dbReference type="NCBI Taxonomy" id="422564"/>
    <lineage>
        <taxon>Eukaryota</taxon>
        <taxon>Viridiplantae</taxon>
        <taxon>Streptophyta</taxon>
        <taxon>Embryophyta</taxon>
        <taxon>Tracheophyta</taxon>
        <taxon>Spermatophyta</taxon>
        <taxon>Magnoliopsida</taxon>
        <taxon>Liliopsida</taxon>
        <taxon>Poales</taxon>
        <taxon>Poaceae</taxon>
        <taxon>PACMAD clade</taxon>
        <taxon>Panicoideae</taxon>
        <taxon>Andropogonodae</taxon>
        <taxon>Andropogoneae</taxon>
        <taxon>Saccharinae</taxon>
        <taxon>Miscanthus</taxon>
    </lineage>
</organism>